<proteinExistence type="predicted"/>
<keyword evidence="1" id="KW-0812">Transmembrane</keyword>
<comment type="caution">
    <text evidence="2">The sequence shown here is derived from an EMBL/GenBank/DDBJ whole genome shotgun (WGS) entry which is preliminary data.</text>
</comment>
<organism evidence="2 3">
    <name type="scientific">Hymenochirus boettgeri</name>
    <name type="common">Congo dwarf clawed frog</name>
    <dbReference type="NCBI Taxonomy" id="247094"/>
    <lineage>
        <taxon>Eukaryota</taxon>
        <taxon>Metazoa</taxon>
        <taxon>Chordata</taxon>
        <taxon>Craniata</taxon>
        <taxon>Vertebrata</taxon>
        <taxon>Euteleostomi</taxon>
        <taxon>Amphibia</taxon>
        <taxon>Batrachia</taxon>
        <taxon>Anura</taxon>
        <taxon>Pipoidea</taxon>
        <taxon>Pipidae</taxon>
        <taxon>Pipinae</taxon>
        <taxon>Hymenochirus</taxon>
    </lineage>
</organism>
<keyword evidence="1" id="KW-0472">Membrane</keyword>
<name>A0A8T2IZ85_9PIPI</name>
<evidence type="ECO:0000313" key="2">
    <source>
        <dbReference type="EMBL" id="KAG8435446.1"/>
    </source>
</evidence>
<keyword evidence="1" id="KW-1133">Transmembrane helix</keyword>
<gene>
    <name evidence="2" type="ORF">GDO86_013399</name>
</gene>
<evidence type="ECO:0000256" key="1">
    <source>
        <dbReference type="SAM" id="Phobius"/>
    </source>
</evidence>
<reference evidence="2" key="1">
    <citation type="thesis" date="2020" institute="ProQuest LLC" country="789 East Eisenhower Parkway, Ann Arbor, MI, USA">
        <title>Comparative Genomics and Chromosome Evolution.</title>
        <authorList>
            <person name="Mudd A.B."/>
        </authorList>
    </citation>
    <scope>NUCLEOTIDE SEQUENCE</scope>
    <source>
        <strain evidence="2">Female2</strain>
        <tissue evidence="2">Blood</tissue>
    </source>
</reference>
<evidence type="ECO:0000313" key="3">
    <source>
        <dbReference type="Proteomes" id="UP000812440"/>
    </source>
</evidence>
<accession>A0A8T2IZ85</accession>
<dbReference type="EMBL" id="JAACNH010000008">
    <property type="protein sequence ID" value="KAG8435446.1"/>
    <property type="molecule type" value="Genomic_DNA"/>
</dbReference>
<dbReference type="Proteomes" id="UP000812440">
    <property type="component" value="Chromosome 7"/>
</dbReference>
<dbReference type="AlphaFoldDB" id="A0A8T2IZ85"/>
<sequence>MKHAFVFTDAGTNVKKYDLLFCKQNISVYKVCCYFFVNGVISACFMLICYFLFLVQYSQTNFSPDVRQHYPVIICITLKLLIFSALK</sequence>
<feature type="transmembrane region" description="Helical" evidence="1">
    <location>
        <begin position="33"/>
        <end position="57"/>
    </location>
</feature>
<feature type="transmembrane region" description="Helical" evidence="1">
    <location>
        <begin position="69"/>
        <end position="86"/>
    </location>
</feature>
<protein>
    <submittedName>
        <fullName evidence="2">Uncharacterized protein</fullName>
    </submittedName>
</protein>
<keyword evidence="3" id="KW-1185">Reference proteome</keyword>